<dbReference type="Proteomes" id="UP000252770">
    <property type="component" value="Unassembled WGS sequence"/>
</dbReference>
<dbReference type="Pfam" id="PF00144">
    <property type="entry name" value="Beta-lactamase"/>
    <property type="match status" value="1"/>
</dbReference>
<dbReference type="InterPro" id="IPR001466">
    <property type="entry name" value="Beta-lactam-related"/>
</dbReference>
<keyword evidence="4" id="KW-1185">Reference proteome</keyword>
<evidence type="ECO:0000259" key="1">
    <source>
        <dbReference type="Pfam" id="PF00144"/>
    </source>
</evidence>
<organism evidence="3 4">
    <name type="scientific">Desertihabitans brevis</name>
    <dbReference type="NCBI Taxonomy" id="2268447"/>
    <lineage>
        <taxon>Bacteria</taxon>
        <taxon>Bacillati</taxon>
        <taxon>Actinomycetota</taxon>
        <taxon>Actinomycetes</taxon>
        <taxon>Propionibacteriales</taxon>
        <taxon>Propionibacteriaceae</taxon>
        <taxon>Desertihabitans</taxon>
    </lineage>
</organism>
<feature type="domain" description="Beta-lactamase-related" evidence="1">
    <location>
        <begin position="10"/>
        <end position="321"/>
    </location>
</feature>
<dbReference type="GO" id="GO:0016787">
    <property type="term" value="F:hydrolase activity"/>
    <property type="evidence" value="ECO:0007669"/>
    <property type="project" value="UniProtKB-KW"/>
</dbReference>
<dbReference type="SUPFAM" id="SSF56601">
    <property type="entry name" value="beta-lactamase/transpeptidase-like"/>
    <property type="match status" value="1"/>
</dbReference>
<name>A0A367YX26_9ACTN</name>
<sequence>MAPMTLTPELDRLVARSQREHRIPSLTVAVTRAGEVVSTASAGTVDGRRGSEPAGADTQYRIGSISKTFTAALVLRLRDEGVLAVEDRLEQHLPGTAIGEVTVAQLLSHTSGLRAETDAPWWERTEGYPFERLAPQLRRVLPAGERLHYSNVGFAVLAEVVAQHRGTSWEESVRTELLEPLGLARTTVRPRAPHATGLARHPHADLLLTEPEHHHHSMAAAGQLWSTVGDLAVWGEFLRSGHPDVLAAETLAAMRLPRGFSDLPGQTWGSAFGLGIQVTNPDGRRRIGHGGSMPGFLANLQVDVESGLGVVVLTNTTSGMPPTLGTDIWSLVDQHLPPAAEPWYADDTQASLLDLTGTWYWGPAPYVLALRADGWLTLDPVGAGRASGFRPDSPDVWIGTSGYYAGERLQVVRRDGVPHHLDLASFRFTRTPYDPEADLPGGDTGPWA</sequence>
<dbReference type="PANTHER" id="PTHR46825">
    <property type="entry name" value="D-ALANYL-D-ALANINE-CARBOXYPEPTIDASE/ENDOPEPTIDASE AMPH"/>
    <property type="match status" value="1"/>
</dbReference>
<dbReference type="PANTHER" id="PTHR46825:SF7">
    <property type="entry name" value="D-ALANYL-D-ALANINE CARBOXYPEPTIDASE"/>
    <property type="match status" value="1"/>
</dbReference>
<gene>
    <name evidence="3" type="ORF">DT076_07370</name>
</gene>
<accession>A0A367YX26</accession>
<evidence type="ECO:0000313" key="4">
    <source>
        <dbReference type="Proteomes" id="UP000252770"/>
    </source>
</evidence>
<proteinExistence type="predicted"/>
<evidence type="ECO:0000259" key="2">
    <source>
        <dbReference type="Pfam" id="PF24491"/>
    </source>
</evidence>
<reference evidence="3 4" key="1">
    <citation type="submission" date="2018-07" db="EMBL/GenBank/DDBJ databases">
        <title>Desertimonas flava gen. nov. sp. nov.</title>
        <authorList>
            <person name="Liu S."/>
        </authorList>
    </citation>
    <scope>NUCLEOTIDE SEQUENCE [LARGE SCALE GENOMIC DNA]</scope>
    <source>
        <strain evidence="3 4">16Sb5-5</strain>
    </source>
</reference>
<dbReference type="InterPro" id="IPR056008">
    <property type="entry name" value="DUF7586"/>
</dbReference>
<feature type="domain" description="DUF7586" evidence="2">
    <location>
        <begin position="349"/>
        <end position="430"/>
    </location>
</feature>
<evidence type="ECO:0000313" key="3">
    <source>
        <dbReference type="EMBL" id="RCK70453.1"/>
    </source>
</evidence>
<dbReference type="InterPro" id="IPR012338">
    <property type="entry name" value="Beta-lactam/transpept-like"/>
</dbReference>
<dbReference type="Pfam" id="PF24491">
    <property type="entry name" value="DUF7586"/>
    <property type="match status" value="1"/>
</dbReference>
<keyword evidence="3" id="KW-0378">Hydrolase</keyword>
<dbReference type="AlphaFoldDB" id="A0A367YX26"/>
<dbReference type="InterPro" id="IPR050491">
    <property type="entry name" value="AmpC-like"/>
</dbReference>
<dbReference type="Gene3D" id="3.40.710.10">
    <property type="entry name" value="DD-peptidase/beta-lactamase superfamily"/>
    <property type="match status" value="1"/>
</dbReference>
<protein>
    <submittedName>
        <fullName evidence="3">Class A beta-lactamase-related serine hydrolase</fullName>
    </submittedName>
</protein>
<comment type="caution">
    <text evidence="3">The sequence shown here is derived from an EMBL/GenBank/DDBJ whole genome shotgun (WGS) entry which is preliminary data.</text>
</comment>
<dbReference type="EMBL" id="QOUI01000003">
    <property type="protein sequence ID" value="RCK70453.1"/>
    <property type="molecule type" value="Genomic_DNA"/>
</dbReference>